<feature type="compositionally biased region" description="Polar residues" evidence="1">
    <location>
        <begin position="152"/>
        <end position="162"/>
    </location>
</feature>
<evidence type="ECO:0000256" key="1">
    <source>
        <dbReference type="SAM" id="MobiDB-lite"/>
    </source>
</evidence>
<dbReference type="Proteomes" id="UP000054144">
    <property type="component" value="Unassembled WGS sequence"/>
</dbReference>
<organism evidence="2 3">
    <name type="scientific">Fistulina hepatica ATCC 64428</name>
    <dbReference type="NCBI Taxonomy" id="1128425"/>
    <lineage>
        <taxon>Eukaryota</taxon>
        <taxon>Fungi</taxon>
        <taxon>Dikarya</taxon>
        <taxon>Basidiomycota</taxon>
        <taxon>Agaricomycotina</taxon>
        <taxon>Agaricomycetes</taxon>
        <taxon>Agaricomycetidae</taxon>
        <taxon>Agaricales</taxon>
        <taxon>Fistulinaceae</taxon>
        <taxon>Fistulina</taxon>
    </lineage>
</organism>
<evidence type="ECO:0000313" key="2">
    <source>
        <dbReference type="EMBL" id="KIY48022.1"/>
    </source>
</evidence>
<sequence length="162" mass="17007">MAPYLPELPWGQVPHTVVAASTNGEQSFDLLNSIEHACMTTQIESRMTQRAKNGGGKGKRALKKKSEVQKACDHMAASVRDARQWAATITSETVEEGLVNHGVSVGETCGIAESSGATGHARPTTAQQLLTENLATASTSSSQTADGESGAGNRQTEGLQLQ</sequence>
<feature type="region of interest" description="Disordered" evidence="1">
    <location>
        <begin position="133"/>
        <end position="162"/>
    </location>
</feature>
<gene>
    <name evidence="2" type="ORF">FISHEDRAFT_59251</name>
</gene>
<name>A0A0D7AAJ0_9AGAR</name>
<dbReference type="EMBL" id="KN881862">
    <property type="protein sequence ID" value="KIY48022.1"/>
    <property type="molecule type" value="Genomic_DNA"/>
</dbReference>
<reference evidence="2 3" key="1">
    <citation type="journal article" date="2015" name="Fungal Genet. Biol.">
        <title>Evolution of novel wood decay mechanisms in Agaricales revealed by the genome sequences of Fistulina hepatica and Cylindrobasidium torrendii.</title>
        <authorList>
            <person name="Floudas D."/>
            <person name="Held B.W."/>
            <person name="Riley R."/>
            <person name="Nagy L.G."/>
            <person name="Koehler G."/>
            <person name="Ransdell A.S."/>
            <person name="Younus H."/>
            <person name="Chow J."/>
            <person name="Chiniquy J."/>
            <person name="Lipzen A."/>
            <person name="Tritt A."/>
            <person name="Sun H."/>
            <person name="Haridas S."/>
            <person name="LaButti K."/>
            <person name="Ohm R.A."/>
            <person name="Kues U."/>
            <person name="Blanchette R.A."/>
            <person name="Grigoriev I.V."/>
            <person name="Minto R.E."/>
            <person name="Hibbett D.S."/>
        </authorList>
    </citation>
    <scope>NUCLEOTIDE SEQUENCE [LARGE SCALE GENOMIC DNA]</scope>
    <source>
        <strain evidence="2 3">ATCC 64428</strain>
    </source>
</reference>
<proteinExistence type="predicted"/>
<accession>A0A0D7AAJ0</accession>
<evidence type="ECO:0000313" key="3">
    <source>
        <dbReference type="Proteomes" id="UP000054144"/>
    </source>
</evidence>
<protein>
    <submittedName>
        <fullName evidence="2">Uncharacterized protein</fullName>
    </submittedName>
</protein>
<dbReference type="AlphaFoldDB" id="A0A0D7AAJ0"/>
<feature type="compositionally biased region" description="Low complexity" evidence="1">
    <location>
        <begin position="135"/>
        <end position="145"/>
    </location>
</feature>
<keyword evidence="3" id="KW-1185">Reference proteome</keyword>